<protein>
    <recommendedName>
        <fullName evidence="8">tRNA(Ile)-lysidine synthase</fullName>
        <ecNumber evidence="8">6.3.4.19</ecNumber>
    </recommendedName>
    <alternativeName>
        <fullName evidence="8">tRNA(Ile)-2-lysyl-cytidine synthase</fullName>
    </alternativeName>
    <alternativeName>
        <fullName evidence="8">tRNA(Ile)-lysidine synthetase</fullName>
    </alternativeName>
</protein>
<keyword evidence="4 8" id="KW-0819">tRNA processing</keyword>
<keyword evidence="2 8" id="KW-0963">Cytoplasm</keyword>
<dbReference type="InterPro" id="IPR012795">
    <property type="entry name" value="tRNA_Ile_lys_synt_N"/>
</dbReference>
<accession>A0ABU9GLI2</accession>
<evidence type="ECO:0000256" key="1">
    <source>
        <dbReference type="ARBA" id="ARBA00004496"/>
    </source>
</evidence>
<proteinExistence type="inferred from homology"/>
<name>A0ABU9GLI2_9GAMM</name>
<dbReference type="InterPro" id="IPR012094">
    <property type="entry name" value="tRNA_Ile_lys_synt"/>
</dbReference>
<dbReference type="CDD" id="cd01992">
    <property type="entry name" value="TilS_N"/>
    <property type="match status" value="1"/>
</dbReference>
<dbReference type="SUPFAM" id="SSF52402">
    <property type="entry name" value="Adenine nucleotide alpha hydrolases-like"/>
    <property type="match status" value="1"/>
</dbReference>
<evidence type="ECO:0000313" key="11">
    <source>
        <dbReference type="Proteomes" id="UP001369082"/>
    </source>
</evidence>
<dbReference type="PANTHER" id="PTHR43033">
    <property type="entry name" value="TRNA(ILE)-LYSIDINE SYNTHASE-RELATED"/>
    <property type="match status" value="1"/>
</dbReference>
<evidence type="ECO:0000256" key="6">
    <source>
        <dbReference type="ARBA" id="ARBA00022840"/>
    </source>
</evidence>
<dbReference type="Pfam" id="PF01171">
    <property type="entry name" value="ATP_bind_3"/>
    <property type="match status" value="1"/>
</dbReference>
<dbReference type="SUPFAM" id="SSF56037">
    <property type="entry name" value="PheT/TilS domain"/>
    <property type="match status" value="1"/>
</dbReference>
<dbReference type="Pfam" id="PF09179">
    <property type="entry name" value="TilS"/>
    <property type="match status" value="1"/>
</dbReference>
<dbReference type="EC" id="6.3.4.19" evidence="8"/>
<comment type="subcellular location">
    <subcellularLocation>
        <location evidence="1 8">Cytoplasm</location>
    </subcellularLocation>
</comment>
<evidence type="ECO:0000256" key="4">
    <source>
        <dbReference type="ARBA" id="ARBA00022694"/>
    </source>
</evidence>
<dbReference type="InterPro" id="IPR015262">
    <property type="entry name" value="tRNA_Ile_lys_synt_subst-bd"/>
</dbReference>
<dbReference type="GO" id="GO:0032267">
    <property type="term" value="F:tRNA(Ile)-lysidine synthase activity"/>
    <property type="evidence" value="ECO:0007669"/>
    <property type="project" value="UniProtKB-EC"/>
</dbReference>
<keyword evidence="3 8" id="KW-0436">Ligase</keyword>
<comment type="function">
    <text evidence="8">Ligates lysine onto the cytidine present at position 34 of the AUA codon-specific tRNA(Ile) that contains the anticodon CAU, in an ATP-dependent manner. Cytidine is converted to lysidine, thus changing the amino acid specificity of the tRNA from methionine to isoleucine.</text>
</comment>
<comment type="domain">
    <text evidence="8">The N-terminal region contains the highly conserved SGGXDS motif, predicted to be a P-loop motif involved in ATP binding.</text>
</comment>
<dbReference type="Pfam" id="PF11734">
    <property type="entry name" value="TilS_C"/>
    <property type="match status" value="1"/>
</dbReference>
<dbReference type="SUPFAM" id="SSF82829">
    <property type="entry name" value="MesJ substrate recognition domain-like"/>
    <property type="match status" value="1"/>
</dbReference>
<evidence type="ECO:0000313" key="10">
    <source>
        <dbReference type="EMBL" id="MEL0628143.1"/>
    </source>
</evidence>
<dbReference type="SMART" id="SM00977">
    <property type="entry name" value="TilS_C"/>
    <property type="match status" value="1"/>
</dbReference>
<sequence>MSHLLSAKFNQHLHSLLASLVNKQSAQPRLIVALSGGVDSVVLLHLLKDFQGQYGQYQVIAHNVNHGLSENAQQWGSFCKDLCHQLAIPFISSHVVIQKKSRTSLEALARDARYQCFQEKMQDNDIILTGHHEDDQLETLLLALKRGSGSTGLQGIRTQQDFFTGSLLRPLLIFSRVQLVNYANEHGLQWIEDESNQNTDFDRNFIRHNVSPLLNKRWPAIAKSASRTAQLCQEQQSLLDEIAIEDLNACLVESFAQKTLLVSAAARFSDARRNNLIRHWLKSNGLQYPSHKQLKILWQEVALAAADKQPQLRLGTYLIRRYQGRLYIVSEQPLALPEKPLNWSGEDILWIDKNRLGVDFSAVSKELAKQYNVSCYLRKHLDASLTCLPEGRDKPRTIKKLLHEYQVPPWLRDHVVFVFVDGQLIEALDVWKCEDNKSKLLADAISPSLYSDD</sequence>
<organism evidence="10 11">
    <name type="scientific">Psychromonas aquatilis</name>
    <dbReference type="NCBI Taxonomy" id="2005072"/>
    <lineage>
        <taxon>Bacteria</taxon>
        <taxon>Pseudomonadati</taxon>
        <taxon>Pseudomonadota</taxon>
        <taxon>Gammaproteobacteria</taxon>
        <taxon>Alteromonadales</taxon>
        <taxon>Psychromonadaceae</taxon>
        <taxon>Psychromonas</taxon>
    </lineage>
</organism>
<keyword evidence="6 8" id="KW-0067">ATP-binding</keyword>
<evidence type="ECO:0000256" key="3">
    <source>
        <dbReference type="ARBA" id="ARBA00022598"/>
    </source>
</evidence>
<dbReference type="PANTHER" id="PTHR43033:SF1">
    <property type="entry name" value="TRNA(ILE)-LYSIDINE SYNTHASE-RELATED"/>
    <property type="match status" value="1"/>
</dbReference>
<dbReference type="InterPro" id="IPR011063">
    <property type="entry name" value="TilS/TtcA_N"/>
</dbReference>
<dbReference type="HAMAP" id="MF_01161">
    <property type="entry name" value="tRNA_Ile_lys_synt"/>
    <property type="match status" value="1"/>
</dbReference>
<dbReference type="NCBIfam" id="TIGR02433">
    <property type="entry name" value="lysidine_TilS_C"/>
    <property type="match status" value="1"/>
</dbReference>
<comment type="similarity">
    <text evidence="8">Belongs to the tRNA(Ile)-lysidine synthase family.</text>
</comment>
<comment type="catalytic activity">
    <reaction evidence="7 8">
        <text>cytidine(34) in tRNA(Ile2) + L-lysine + ATP = lysidine(34) in tRNA(Ile2) + AMP + diphosphate + H(+)</text>
        <dbReference type="Rhea" id="RHEA:43744"/>
        <dbReference type="Rhea" id="RHEA-COMP:10625"/>
        <dbReference type="Rhea" id="RHEA-COMP:10670"/>
        <dbReference type="ChEBI" id="CHEBI:15378"/>
        <dbReference type="ChEBI" id="CHEBI:30616"/>
        <dbReference type="ChEBI" id="CHEBI:32551"/>
        <dbReference type="ChEBI" id="CHEBI:33019"/>
        <dbReference type="ChEBI" id="CHEBI:82748"/>
        <dbReference type="ChEBI" id="CHEBI:83665"/>
        <dbReference type="ChEBI" id="CHEBI:456215"/>
        <dbReference type="EC" id="6.3.4.19"/>
    </reaction>
</comment>
<dbReference type="Gene3D" id="3.40.50.620">
    <property type="entry name" value="HUPs"/>
    <property type="match status" value="1"/>
</dbReference>
<keyword evidence="11" id="KW-1185">Reference proteome</keyword>
<dbReference type="InterPro" id="IPR012796">
    <property type="entry name" value="Lysidine-tRNA-synth_C"/>
</dbReference>
<dbReference type="InterPro" id="IPR014729">
    <property type="entry name" value="Rossmann-like_a/b/a_fold"/>
</dbReference>
<evidence type="ECO:0000256" key="2">
    <source>
        <dbReference type="ARBA" id="ARBA00022490"/>
    </source>
</evidence>
<evidence type="ECO:0000256" key="8">
    <source>
        <dbReference type="HAMAP-Rule" id="MF_01161"/>
    </source>
</evidence>
<dbReference type="EMBL" id="JBAKAZ010000002">
    <property type="protein sequence ID" value="MEL0628143.1"/>
    <property type="molecule type" value="Genomic_DNA"/>
</dbReference>
<dbReference type="RefSeq" id="WP_341596081.1">
    <property type="nucleotide sequence ID" value="NZ_JBAKAZ010000002.1"/>
</dbReference>
<feature type="binding site" evidence="8">
    <location>
        <begin position="35"/>
        <end position="40"/>
    </location>
    <ligand>
        <name>ATP</name>
        <dbReference type="ChEBI" id="CHEBI:30616"/>
    </ligand>
</feature>
<dbReference type="Gene3D" id="1.20.59.20">
    <property type="match status" value="1"/>
</dbReference>
<keyword evidence="5 8" id="KW-0547">Nucleotide-binding</keyword>
<evidence type="ECO:0000256" key="7">
    <source>
        <dbReference type="ARBA" id="ARBA00048539"/>
    </source>
</evidence>
<comment type="caution">
    <text evidence="10">The sequence shown here is derived from an EMBL/GenBank/DDBJ whole genome shotgun (WGS) entry which is preliminary data.</text>
</comment>
<gene>
    <name evidence="8 10" type="primary">tilS</name>
    <name evidence="10" type="ORF">V6256_00865</name>
</gene>
<dbReference type="NCBIfam" id="TIGR02432">
    <property type="entry name" value="lysidine_TilS_N"/>
    <property type="match status" value="1"/>
</dbReference>
<dbReference type="Proteomes" id="UP001369082">
    <property type="component" value="Unassembled WGS sequence"/>
</dbReference>
<feature type="domain" description="Lysidine-tRNA(Ile) synthetase C-terminal" evidence="9">
    <location>
        <begin position="375"/>
        <end position="442"/>
    </location>
</feature>
<evidence type="ECO:0000259" key="9">
    <source>
        <dbReference type="SMART" id="SM00977"/>
    </source>
</evidence>
<evidence type="ECO:0000256" key="5">
    <source>
        <dbReference type="ARBA" id="ARBA00022741"/>
    </source>
</evidence>
<reference evidence="10 11" key="1">
    <citation type="submission" date="2024-02" db="EMBL/GenBank/DDBJ databases">
        <title>Bacteria isolated from the canopy kelp, Nereocystis luetkeana.</title>
        <authorList>
            <person name="Pfister C.A."/>
            <person name="Younker I.T."/>
            <person name="Light S.H."/>
        </authorList>
    </citation>
    <scope>NUCLEOTIDE SEQUENCE [LARGE SCALE GENOMIC DNA]</scope>
    <source>
        <strain evidence="10 11">TI.1.05</strain>
    </source>
</reference>